<proteinExistence type="inferred from homology"/>
<keyword evidence="9 13" id="KW-0234">DNA repair</keyword>
<protein>
    <recommendedName>
        <fullName evidence="13">ATP-dependent helicase/nuclease subunit A</fullName>
        <ecNumber evidence="13">3.1.-.-</ecNumber>
        <ecNumber evidence="13">5.6.2.4</ecNumber>
    </recommendedName>
    <alternativeName>
        <fullName evidence="13">ATP-dependent helicase/nuclease AddA</fullName>
    </alternativeName>
    <alternativeName>
        <fullName evidence="13">DNA 3'-5' helicase AddA</fullName>
    </alternativeName>
</protein>
<dbReference type="AlphaFoldDB" id="A0AAP9ECY6"/>
<comment type="similarity">
    <text evidence="13">Belongs to the helicase family. AddA subfamily.</text>
</comment>
<gene>
    <name evidence="13 17" type="primary">addA</name>
    <name evidence="17" type="ORF">FGL83_06515</name>
</gene>
<dbReference type="InterPro" id="IPR000212">
    <property type="entry name" value="DNA_helicase_UvrD/REP"/>
</dbReference>
<comment type="subunit">
    <text evidence="13">Heterodimer of AddA and AddB/RexB.</text>
</comment>
<dbReference type="InterPro" id="IPR014016">
    <property type="entry name" value="UvrD-like_ATP-bd"/>
</dbReference>
<dbReference type="GO" id="GO:0008408">
    <property type="term" value="F:3'-5' exonuclease activity"/>
    <property type="evidence" value="ECO:0007669"/>
    <property type="project" value="UniProtKB-UniRule"/>
</dbReference>
<evidence type="ECO:0000313" key="18">
    <source>
        <dbReference type="Proteomes" id="UP000321298"/>
    </source>
</evidence>
<dbReference type="HAMAP" id="MF_01451">
    <property type="entry name" value="AddA"/>
    <property type="match status" value="1"/>
</dbReference>
<keyword evidence="6 13" id="KW-0269">Exonuclease</keyword>
<evidence type="ECO:0000256" key="4">
    <source>
        <dbReference type="ARBA" id="ARBA00022801"/>
    </source>
</evidence>
<comment type="cofactor">
    <cofactor evidence="13">
        <name>Mg(2+)</name>
        <dbReference type="ChEBI" id="CHEBI:18420"/>
    </cofactor>
</comment>
<name>A0AAP9ECY6_LEULA</name>
<dbReference type="EC" id="5.6.2.4" evidence="13"/>
<keyword evidence="7 13" id="KW-0067">ATP-binding</keyword>
<evidence type="ECO:0000256" key="7">
    <source>
        <dbReference type="ARBA" id="ARBA00022840"/>
    </source>
</evidence>
<evidence type="ECO:0000256" key="1">
    <source>
        <dbReference type="ARBA" id="ARBA00022722"/>
    </source>
</evidence>
<evidence type="ECO:0000256" key="11">
    <source>
        <dbReference type="ARBA" id="ARBA00034617"/>
    </source>
</evidence>
<dbReference type="PANTHER" id="PTHR11070:SF48">
    <property type="entry name" value="ATP-DEPENDENT HELICASE_NUCLEASE SUBUNIT A"/>
    <property type="match status" value="1"/>
</dbReference>
<dbReference type="Gene3D" id="3.40.50.300">
    <property type="entry name" value="P-loop containing nucleotide triphosphate hydrolases"/>
    <property type="match status" value="4"/>
</dbReference>
<evidence type="ECO:0000313" key="17">
    <source>
        <dbReference type="EMBL" id="QEA44343.1"/>
    </source>
</evidence>
<dbReference type="InterPro" id="IPR011604">
    <property type="entry name" value="PDDEXK-like_dom_sf"/>
</dbReference>
<feature type="binding site" evidence="14">
    <location>
        <begin position="24"/>
        <end position="31"/>
    </location>
    <ligand>
        <name>ATP</name>
        <dbReference type="ChEBI" id="CHEBI:30616"/>
    </ligand>
</feature>
<keyword evidence="5 13" id="KW-0347">Helicase</keyword>
<comment type="catalytic activity">
    <reaction evidence="11 13">
        <text>Couples ATP hydrolysis with the unwinding of duplex DNA by translocating in the 3'-5' direction.</text>
        <dbReference type="EC" id="5.6.2.4"/>
    </reaction>
</comment>
<evidence type="ECO:0000256" key="9">
    <source>
        <dbReference type="ARBA" id="ARBA00023204"/>
    </source>
</evidence>
<evidence type="ECO:0000256" key="8">
    <source>
        <dbReference type="ARBA" id="ARBA00023125"/>
    </source>
</evidence>
<dbReference type="SUPFAM" id="SSF52540">
    <property type="entry name" value="P-loop containing nucleoside triphosphate hydrolases"/>
    <property type="match status" value="1"/>
</dbReference>
<dbReference type="GeneID" id="66531846"/>
<keyword evidence="3 13" id="KW-0227">DNA damage</keyword>
<keyword evidence="18" id="KW-1185">Reference proteome</keyword>
<dbReference type="InterPro" id="IPR014152">
    <property type="entry name" value="AddA"/>
</dbReference>
<keyword evidence="8 13" id="KW-0238">DNA-binding</keyword>
<keyword evidence="10 13" id="KW-0413">Isomerase</keyword>
<dbReference type="Pfam" id="PF13361">
    <property type="entry name" value="UvrD_C"/>
    <property type="match status" value="1"/>
</dbReference>
<dbReference type="Gene3D" id="3.90.320.10">
    <property type="match status" value="1"/>
</dbReference>
<comment type="catalytic activity">
    <reaction evidence="12 13">
        <text>ATP + H2O = ADP + phosphate + H(+)</text>
        <dbReference type="Rhea" id="RHEA:13065"/>
        <dbReference type="ChEBI" id="CHEBI:15377"/>
        <dbReference type="ChEBI" id="CHEBI:15378"/>
        <dbReference type="ChEBI" id="CHEBI:30616"/>
        <dbReference type="ChEBI" id="CHEBI:43474"/>
        <dbReference type="ChEBI" id="CHEBI:456216"/>
        <dbReference type="EC" id="5.6.2.4"/>
    </reaction>
</comment>
<dbReference type="SUPFAM" id="SSF52980">
    <property type="entry name" value="Restriction endonuclease-like"/>
    <property type="match status" value="1"/>
</dbReference>
<keyword evidence="2 13" id="KW-0547">Nucleotide-binding</keyword>
<feature type="domain" description="UvrD-like helicase C-terminal" evidence="16">
    <location>
        <begin position="502"/>
        <end position="787"/>
    </location>
</feature>
<dbReference type="GO" id="GO:0000724">
    <property type="term" value="P:double-strand break repair via homologous recombination"/>
    <property type="evidence" value="ECO:0007669"/>
    <property type="project" value="UniProtKB-UniRule"/>
</dbReference>
<comment type="function">
    <text evidence="13">The heterodimer acts as both an ATP-dependent DNA helicase and an ATP-dependent, dual-direction single-stranded exonuclease. Recognizes the chi site generating a DNA molecule suitable for the initiation of homologous recombination. The AddA nuclease domain is required for chi fragment generation; this subunit has the helicase and 3' -&gt; 5' nuclease activities.</text>
</comment>
<accession>A0AAP9ECY6</accession>
<dbReference type="PANTHER" id="PTHR11070">
    <property type="entry name" value="UVRD / RECB / PCRA DNA HELICASE FAMILY MEMBER"/>
    <property type="match status" value="1"/>
</dbReference>
<sequence>MSTTFTVNQQRAVDDTGHNILVAASAGSGKTTVLIERLIQKILNGASVTNFLIVTFTNAAAQEMRERLEVAIEKRLPAVDAATKRFLQEQLLLLPAANISTIDAYALRLIENYYHVIGLDPQFRLLSDTAERDMLRQDVLAQVLAAFYEEDHEHHADFLALVHNFGQPGQDDALQDIILKLTDFAEARPDGAAWLAQLADNQLDLTTAITQSDLYQQHILPTLTTTITPLLAAVQDAQVLVSGAPELKKTTLALATIQDYLQQVQTMATSAQWDDLRQMLLQPPKVSLETKASKGVADEPELLAILAQAVAVKNQVIGAKSQLKQLTETFFRFTQSQWQTITDASQQLVATLVLVTQTFRTAFTDAKRAAQLVDFPDLGALALEILADTATRETIQSQFDEILVDEYQDINQLQETLLTQVANGHNMYMVGDVKQSIYGFRQAEPSLFTHKYKQFAQADNDDQRIELADNFRSHNNVTAMTNLIFTQLMDEKLGDIAYLGEAKLVPKADYPASVPPVFSVDIITQQAQAAEPTETDETAENFEKRQAQYARLAEKILALRETTIYDRKATPAGMRPVQYGDIAILTRSKAGYIDLVASLRAAGIPLQVEAVGNYFQTMEVYLMLDVLRVIDNPHQDIPLVAVLRSPMFGLTENDLAAIRLADQQHDFWTALTTYATTHPAAQKIVDQFGKWHQLAIQNDLVTLIWTIFDDTAWLDYVAGMPGGGQRQANLHALYAYARTYQNNTNAGLFRFVRYIEQLQQNDGQLGEAPQEADEQAVRVMTIHASKGLEFPIVFIPEFDKAFNTKDLKGKVLLQKNAGIGINYLQPDALVSMPTLQQLVVQQALKRQSWSEEMRLLYVALTRAEQQLHIIGTATVSEAGQSAALQTLWQRAKNTTGQFLGEDLRLTAKSYLDWLILALARTQEPTLEAWLGEGDKPRLLGPETTQTGQLTVNLVPEATLHLPTDNAAPTEVATPNSQDYDAKDFQAAQAMLGYQYPNMAATQTAAYQSVSEMKRLFEDPDRKQMVSLTVAENGQLSPANDLVPENLTLPTFMTDGSQQPSSAAIGTATHLMLQLLDFTVPQTRESLAVLRDQLVANGRMTQPVADLINLDQILHFLATPFAQRVMQHATTLTREATFAMIMPANQIYQGLADSAPVLVHGIIDGYFIDQITQSITLFDYKTDYIRPDRITEDLAKLVQRYRGQLRLYRQALQQEYPTYTFHDPQLVALSVGRVVSLGVQ</sequence>
<dbReference type="GO" id="GO:0043138">
    <property type="term" value="F:3'-5' DNA helicase activity"/>
    <property type="evidence" value="ECO:0007669"/>
    <property type="project" value="UniProtKB-UniRule"/>
</dbReference>
<dbReference type="PROSITE" id="PS51198">
    <property type="entry name" value="UVRD_HELICASE_ATP_BIND"/>
    <property type="match status" value="1"/>
</dbReference>
<dbReference type="Proteomes" id="UP000321298">
    <property type="component" value="Chromosome"/>
</dbReference>
<evidence type="ECO:0000259" key="16">
    <source>
        <dbReference type="PROSITE" id="PS51217"/>
    </source>
</evidence>
<dbReference type="InterPro" id="IPR011335">
    <property type="entry name" value="Restrct_endonuc-II-like"/>
</dbReference>
<dbReference type="GO" id="GO:0003690">
    <property type="term" value="F:double-stranded DNA binding"/>
    <property type="evidence" value="ECO:0007669"/>
    <property type="project" value="UniProtKB-UniRule"/>
</dbReference>
<keyword evidence="4 13" id="KW-0378">Hydrolase</keyword>
<evidence type="ECO:0000256" key="13">
    <source>
        <dbReference type="HAMAP-Rule" id="MF_01451"/>
    </source>
</evidence>
<dbReference type="EC" id="3.1.-.-" evidence="13"/>
<dbReference type="InterPro" id="IPR014017">
    <property type="entry name" value="DNA_helicase_UvrD-like_C"/>
</dbReference>
<evidence type="ECO:0000256" key="10">
    <source>
        <dbReference type="ARBA" id="ARBA00023235"/>
    </source>
</evidence>
<organism evidence="17 18">
    <name type="scientific">Leuconostoc lactis</name>
    <dbReference type="NCBI Taxonomy" id="1246"/>
    <lineage>
        <taxon>Bacteria</taxon>
        <taxon>Bacillati</taxon>
        <taxon>Bacillota</taxon>
        <taxon>Bacilli</taxon>
        <taxon>Lactobacillales</taxon>
        <taxon>Lactobacillaceae</taxon>
        <taxon>Leuconostoc</taxon>
    </lineage>
</organism>
<evidence type="ECO:0000256" key="5">
    <source>
        <dbReference type="ARBA" id="ARBA00022806"/>
    </source>
</evidence>
<dbReference type="InterPro" id="IPR027417">
    <property type="entry name" value="P-loop_NTPase"/>
</dbReference>
<evidence type="ECO:0000256" key="3">
    <source>
        <dbReference type="ARBA" id="ARBA00022763"/>
    </source>
</evidence>
<dbReference type="GO" id="GO:0033202">
    <property type="term" value="C:DNA helicase complex"/>
    <property type="evidence" value="ECO:0007669"/>
    <property type="project" value="TreeGrafter"/>
</dbReference>
<dbReference type="NCBIfam" id="TIGR02785">
    <property type="entry name" value="addA_Gpos"/>
    <property type="match status" value="1"/>
</dbReference>
<dbReference type="EMBL" id="CP042387">
    <property type="protein sequence ID" value="QEA44343.1"/>
    <property type="molecule type" value="Genomic_DNA"/>
</dbReference>
<evidence type="ECO:0000256" key="6">
    <source>
        <dbReference type="ARBA" id="ARBA00022839"/>
    </source>
</evidence>
<reference evidence="17 18" key="1">
    <citation type="submission" date="2019-06" db="EMBL/GenBank/DDBJ databases">
        <title>Genome analyses of bacteria isolated from kimchi.</title>
        <authorList>
            <person name="Lee S."/>
            <person name="Ahn S."/>
            <person name="Roh S."/>
        </authorList>
    </citation>
    <scope>NUCLEOTIDE SEQUENCE [LARGE SCALE GENOMIC DNA]</scope>
    <source>
        <strain evidence="17 18">CBA3625</strain>
    </source>
</reference>
<evidence type="ECO:0000259" key="15">
    <source>
        <dbReference type="PROSITE" id="PS51198"/>
    </source>
</evidence>
<dbReference type="PROSITE" id="PS51217">
    <property type="entry name" value="UVRD_HELICASE_CTER"/>
    <property type="match status" value="1"/>
</dbReference>
<evidence type="ECO:0000256" key="14">
    <source>
        <dbReference type="PROSITE-ProRule" id="PRU00560"/>
    </source>
</evidence>
<feature type="domain" description="UvrD-like helicase ATP-binding" evidence="15">
    <location>
        <begin position="3"/>
        <end position="474"/>
    </location>
</feature>
<dbReference type="GO" id="GO:0005829">
    <property type="term" value="C:cytosol"/>
    <property type="evidence" value="ECO:0007669"/>
    <property type="project" value="TreeGrafter"/>
</dbReference>
<keyword evidence="1 13" id="KW-0540">Nuclease</keyword>
<dbReference type="Pfam" id="PF00580">
    <property type="entry name" value="UvrD-helicase"/>
    <property type="match status" value="1"/>
</dbReference>
<dbReference type="RefSeq" id="WP_147001192.1">
    <property type="nucleotide sequence ID" value="NZ_CP042387.1"/>
</dbReference>
<evidence type="ECO:0000256" key="2">
    <source>
        <dbReference type="ARBA" id="ARBA00022741"/>
    </source>
</evidence>
<dbReference type="GO" id="GO:0005524">
    <property type="term" value="F:ATP binding"/>
    <property type="evidence" value="ECO:0007669"/>
    <property type="project" value="UniProtKB-UniRule"/>
</dbReference>
<evidence type="ECO:0000256" key="12">
    <source>
        <dbReference type="ARBA" id="ARBA00048988"/>
    </source>
</evidence>